<reference evidence="1" key="1">
    <citation type="submission" date="2020-11" db="EMBL/GenBank/DDBJ databases">
        <authorList>
            <consortium name="DOE Joint Genome Institute"/>
            <person name="Ahrendt S."/>
            <person name="Riley R."/>
            <person name="Andreopoulos W."/>
            <person name="Labutti K."/>
            <person name="Pangilinan J."/>
            <person name="Ruiz-Duenas F.J."/>
            <person name="Barrasa J.M."/>
            <person name="Sanchez-Garcia M."/>
            <person name="Camarero S."/>
            <person name="Miyauchi S."/>
            <person name="Serrano A."/>
            <person name="Linde D."/>
            <person name="Babiker R."/>
            <person name="Drula E."/>
            <person name="Ayuso-Fernandez I."/>
            <person name="Pacheco R."/>
            <person name="Padilla G."/>
            <person name="Ferreira P."/>
            <person name="Barriuso J."/>
            <person name="Kellner H."/>
            <person name="Castanera R."/>
            <person name="Alfaro M."/>
            <person name="Ramirez L."/>
            <person name="Pisabarro A.G."/>
            <person name="Kuo A."/>
            <person name="Tritt A."/>
            <person name="Lipzen A."/>
            <person name="He G."/>
            <person name="Yan M."/>
            <person name="Ng V."/>
            <person name="Cullen D."/>
            <person name="Martin F."/>
            <person name="Rosso M.-N."/>
            <person name="Henrissat B."/>
            <person name="Hibbett D."/>
            <person name="Martinez A.T."/>
            <person name="Grigoriev I.V."/>
        </authorList>
    </citation>
    <scope>NUCLEOTIDE SEQUENCE</scope>
    <source>
        <strain evidence="1">CBS 506.95</strain>
    </source>
</reference>
<evidence type="ECO:0000313" key="2">
    <source>
        <dbReference type="Proteomes" id="UP000807306"/>
    </source>
</evidence>
<dbReference type="OrthoDB" id="3064953at2759"/>
<name>A0A9P6EN58_9AGAR</name>
<gene>
    <name evidence="1" type="ORF">CPB83DRAFT_584590</name>
</gene>
<protein>
    <submittedName>
        <fullName evidence="1">Uncharacterized protein</fullName>
    </submittedName>
</protein>
<dbReference type="EMBL" id="MU157830">
    <property type="protein sequence ID" value="KAF9532838.1"/>
    <property type="molecule type" value="Genomic_DNA"/>
</dbReference>
<evidence type="ECO:0000313" key="1">
    <source>
        <dbReference type="EMBL" id="KAF9532838.1"/>
    </source>
</evidence>
<accession>A0A9P6EN58</accession>
<comment type="caution">
    <text evidence="1">The sequence shown here is derived from an EMBL/GenBank/DDBJ whole genome shotgun (WGS) entry which is preliminary data.</text>
</comment>
<keyword evidence="2" id="KW-1185">Reference proteome</keyword>
<proteinExistence type="predicted"/>
<organism evidence="1 2">
    <name type="scientific">Crepidotus variabilis</name>
    <dbReference type="NCBI Taxonomy" id="179855"/>
    <lineage>
        <taxon>Eukaryota</taxon>
        <taxon>Fungi</taxon>
        <taxon>Dikarya</taxon>
        <taxon>Basidiomycota</taxon>
        <taxon>Agaricomycotina</taxon>
        <taxon>Agaricomycetes</taxon>
        <taxon>Agaricomycetidae</taxon>
        <taxon>Agaricales</taxon>
        <taxon>Agaricineae</taxon>
        <taxon>Crepidotaceae</taxon>
        <taxon>Crepidotus</taxon>
    </lineage>
</organism>
<dbReference type="AlphaFoldDB" id="A0A9P6EN58"/>
<dbReference type="Proteomes" id="UP000807306">
    <property type="component" value="Unassembled WGS sequence"/>
</dbReference>
<sequence length="145" mass="15962">MGLGVFAKCDLNRGDLLFQERPLLASPTGILNLKTRAIPSISKLSYSVQKELQLAEMDKLDEKAVQRVSNEDQDAFMALANSHTHDGSGKSIGIPRTNGFGIASLRDVDPVLAQLRLNRYSTVYKVGSRVNHSCIRNIKGDFFLA</sequence>
<dbReference type="InterPro" id="IPR046341">
    <property type="entry name" value="SET_dom_sf"/>
</dbReference>
<dbReference type="SUPFAM" id="SSF82199">
    <property type="entry name" value="SET domain"/>
    <property type="match status" value="1"/>
</dbReference>